<proteinExistence type="predicted"/>
<dbReference type="EMBL" id="PXNP01000014">
    <property type="protein sequence ID" value="PSF12249.1"/>
    <property type="molecule type" value="Genomic_DNA"/>
</dbReference>
<reference evidence="1 2" key="1">
    <citation type="submission" date="2018-03" db="EMBL/GenBank/DDBJ databases">
        <title>Marinobacter brunus sp. nov., a marine bacterium of Gamma-proteobacteria isolated from the surface seawater of the South China Sea.</title>
        <authorList>
            <person name="Cheng H."/>
            <person name="Wu Y.-H."/>
            <person name="Xamxidin M."/>
            <person name="Xu X.-W."/>
        </authorList>
    </citation>
    <scope>NUCLEOTIDE SEQUENCE [LARGE SCALE GENOMIC DNA]</scope>
    <source>
        <strain evidence="1 2">NH169-3</strain>
    </source>
</reference>
<gene>
    <name evidence="1" type="ORF">C7H09_04100</name>
</gene>
<organism evidence="1 2">
    <name type="scientific">Marinobacter fuscus</name>
    <dbReference type="NCBI Taxonomy" id="2109942"/>
    <lineage>
        <taxon>Bacteria</taxon>
        <taxon>Pseudomonadati</taxon>
        <taxon>Pseudomonadota</taxon>
        <taxon>Gammaproteobacteria</taxon>
        <taxon>Pseudomonadales</taxon>
        <taxon>Marinobacteraceae</taxon>
        <taxon>Marinobacter</taxon>
    </lineage>
</organism>
<dbReference type="RefSeq" id="WP_106761363.1">
    <property type="nucleotide sequence ID" value="NZ_PXNP01000014.1"/>
</dbReference>
<comment type="caution">
    <text evidence="1">The sequence shown here is derived from an EMBL/GenBank/DDBJ whole genome shotgun (WGS) entry which is preliminary data.</text>
</comment>
<evidence type="ECO:0000313" key="1">
    <source>
        <dbReference type="EMBL" id="PSF12249.1"/>
    </source>
</evidence>
<keyword evidence="2" id="KW-1185">Reference proteome</keyword>
<evidence type="ECO:0000313" key="2">
    <source>
        <dbReference type="Proteomes" id="UP000239866"/>
    </source>
</evidence>
<dbReference type="OrthoDB" id="7306710at2"/>
<protein>
    <submittedName>
        <fullName evidence="1">DUF2281 domain-containing protein</fullName>
    </submittedName>
</protein>
<dbReference type="AlphaFoldDB" id="A0A2T1KQ19"/>
<dbReference type="Proteomes" id="UP000239866">
    <property type="component" value="Unassembled WGS sequence"/>
</dbReference>
<name>A0A2T1KQ19_9GAMM</name>
<accession>A0A2T1KQ19</accession>
<sequence>MQLDELLTKIRQLPVMRQREVMDFVLFLGEQCKRDNVGVHSDWSDRDYQAMSVEQAMRGMEDEPELYNEDDLQEPWQ</sequence>